<organism evidence="2 3">
    <name type="scientific">Nitrospira lenta</name>
    <dbReference type="NCBI Taxonomy" id="1436998"/>
    <lineage>
        <taxon>Bacteria</taxon>
        <taxon>Pseudomonadati</taxon>
        <taxon>Nitrospirota</taxon>
        <taxon>Nitrospiria</taxon>
        <taxon>Nitrospirales</taxon>
        <taxon>Nitrospiraceae</taxon>
        <taxon>Nitrospira</taxon>
    </lineage>
</organism>
<dbReference type="PANTHER" id="PTHR39434:SF1">
    <property type="entry name" value="VOC DOMAIN-CONTAINING PROTEIN"/>
    <property type="match status" value="1"/>
</dbReference>
<evidence type="ECO:0000259" key="1">
    <source>
        <dbReference type="PROSITE" id="PS51819"/>
    </source>
</evidence>
<evidence type="ECO:0000313" key="3">
    <source>
        <dbReference type="Proteomes" id="UP000248168"/>
    </source>
</evidence>
<feature type="domain" description="VOC" evidence="1">
    <location>
        <begin position="4"/>
        <end position="124"/>
    </location>
</feature>
<dbReference type="RefSeq" id="WP_121989014.1">
    <property type="nucleotide sequence ID" value="NZ_OUNR01000012.1"/>
</dbReference>
<dbReference type="Pfam" id="PF00903">
    <property type="entry name" value="Glyoxalase"/>
    <property type="match status" value="1"/>
</dbReference>
<accession>A0A330L4F3</accession>
<evidence type="ECO:0000313" key="2">
    <source>
        <dbReference type="EMBL" id="SPP64661.1"/>
    </source>
</evidence>
<dbReference type="EMBL" id="OUNR01000012">
    <property type="protein sequence ID" value="SPP64661.1"/>
    <property type="molecule type" value="Genomic_DNA"/>
</dbReference>
<sequence length="143" mass="16285">MSRSLFHLAFPVHDLVATKQFYVEGLGCTLGRESANAITLGLAGNQLIGHLEPDETPVQQGVYPRHFGLVFLEQADWEAVAERARQQGLRFYQQPRVRFPGTRIEHRTFFLEDPSRNLLEFKQYTHESAIFGEREVPAVGDSE</sequence>
<dbReference type="OrthoDB" id="793940at2"/>
<dbReference type="InterPro" id="IPR037523">
    <property type="entry name" value="VOC_core"/>
</dbReference>
<dbReference type="InterPro" id="IPR029068">
    <property type="entry name" value="Glyas_Bleomycin-R_OHBP_Dase"/>
</dbReference>
<dbReference type="PROSITE" id="PS51819">
    <property type="entry name" value="VOC"/>
    <property type="match status" value="1"/>
</dbReference>
<gene>
    <name evidence="2" type="ORF">NITLEN_20301</name>
</gene>
<dbReference type="Gene3D" id="3.10.180.10">
    <property type="entry name" value="2,3-Dihydroxybiphenyl 1,2-Dioxygenase, domain 1"/>
    <property type="match status" value="1"/>
</dbReference>
<dbReference type="PANTHER" id="PTHR39434">
    <property type="match status" value="1"/>
</dbReference>
<dbReference type="InterPro" id="IPR004360">
    <property type="entry name" value="Glyas_Fos-R_dOase_dom"/>
</dbReference>
<name>A0A330L4F3_9BACT</name>
<keyword evidence="3" id="KW-1185">Reference proteome</keyword>
<proteinExistence type="predicted"/>
<protein>
    <submittedName>
        <fullName evidence="2">Putative Glyoxalase</fullName>
    </submittedName>
</protein>
<dbReference type="Proteomes" id="UP000248168">
    <property type="component" value="Unassembled WGS sequence"/>
</dbReference>
<dbReference type="AlphaFoldDB" id="A0A330L4F3"/>
<reference evidence="3" key="1">
    <citation type="submission" date="2018-04" db="EMBL/GenBank/DDBJ databases">
        <authorList>
            <person name="Lucker S."/>
            <person name="Sakoula D."/>
        </authorList>
    </citation>
    <scope>NUCLEOTIDE SEQUENCE [LARGE SCALE GENOMIC DNA]</scope>
</reference>
<dbReference type="SUPFAM" id="SSF54593">
    <property type="entry name" value="Glyoxalase/Bleomycin resistance protein/Dihydroxybiphenyl dioxygenase"/>
    <property type="match status" value="1"/>
</dbReference>
<dbReference type="InParanoid" id="A0A330L4F3"/>